<proteinExistence type="predicted"/>
<dbReference type="RefSeq" id="WP_241348027.1">
    <property type="nucleotide sequence ID" value="NZ_JAKZGP010000021.1"/>
</dbReference>
<organism evidence="2 3">
    <name type="scientific">Belliella filtrata</name>
    <dbReference type="NCBI Taxonomy" id="2923435"/>
    <lineage>
        <taxon>Bacteria</taxon>
        <taxon>Pseudomonadati</taxon>
        <taxon>Bacteroidota</taxon>
        <taxon>Cytophagia</taxon>
        <taxon>Cytophagales</taxon>
        <taxon>Cyclobacteriaceae</taxon>
        <taxon>Belliella</taxon>
    </lineage>
</organism>
<dbReference type="Pfam" id="PF09722">
    <property type="entry name" value="Xre_MbcA_ParS_C"/>
    <property type="match status" value="1"/>
</dbReference>
<keyword evidence="3" id="KW-1185">Reference proteome</keyword>
<protein>
    <submittedName>
        <fullName evidence="2">MbcA/ParS/Xre antitoxin family protein</fullName>
    </submittedName>
</protein>
<name>A0ABS9UZW8_9BACT</name>
<evidence type="ECO:0000313" key="2">
    <source>
        <dbReference type="EMBL" id="MCH7409706.1"/>
    </source>
</evidence>
<dbReference type="EMBL" id="JAKZGP010000021">
    <property type="protein sequence ID" value="MCH7409706.1"/>
    <property type="molecule type" value="Genomic_DNA"/>
</dbReference>
<sequence>MLFKFGEKVFGSMDLFRGWLHDSSIPLGGTSPISLLDTTFGIDLVHDELGRIQHGIFS</sequence>
<accession>A0ABS9UZW8</accession>
<reference evidence="2" key="1">
    <citation type="submission" date="2022-03" db="EMBL/GenBank/DDBJ databases">
        <title>De novo assembled genomes of Belliella spp. (Cyclobacteriaceae) strains.</title>
        <authorList>
            <person name="Szabo A."/>
            <person name="Korponai K."/>
            <person name="Felfoldi T."/>
        </authorList>
    </citation>
    <scope>NUCLEOTIDE SEQUENCE</scope>
    <source>
        <strain evidence="2">DSM 111904</strain>
    </source>
</reference>
<evidence type="ECO:0000313" key="3">
    <source>
        <dbReference type="Proteomes" id="UP001165489"/>
    </source>
</evidence>
<dbReference type="InterPro" id="IPR024467">
    <property type="entry name" value="Xre/MbcA/ParS-like_toxin-bd"/>
</dbReference>
<evidence type="ECO:0000259" key="1">
    <source>
        <dbReference type="Pfam" id="PF09722"/>
    </source>
</evidence>
<dbReference type="Proteomes" id="UP001165489">
    <property type="component" value="Unassembled WGS sequence"/>
</dbReference>
<gene>
    <name evidence="2" type="ORF">MM239_09895</name>
</gene>
<comment type="caution">
    <text evidence="2">The sequence shown here is derived from an EMBL/GenBank/DDBJ whole genome shotgun (WGS) entry which is preliminary data.</text>
</comment>
<feature type="domain" description="Antitoxin Xre/MbcA/ParS-like toxin-binding" evidence="1">
    <location>
        <begin position="7"/>
        <end position="55"/>
    </location>
</feature>